<sequence>MISRPAENQDTEAIKDKLRPVMELLNEPEAASMTLQQILSRCNLTMEEYEQCLQCMNKKTAIIMKRDPQSCLINNYNPVLLESWNSNLDVSFVLNSYSCIEYLRKYITKQESGLSEYLKTVMDNANVDQVNECDEMKAVMQAYSKKREVSAQECVTRSCGLKMKNSSRSVIFVPTDDNPLKMSRPMSFLESTTPDSENIWMTSLNDKYKSRPETPEYEEMCLADFASTCRFVSSQEAKRKGVHPLLNQLGYVQRRKKPLVIRYYHCSEEKDPEQFCGRNLRLYLPHRSELELKRPNYPTYQSFYNHG</sequence>
<protein>
    <submittedName>
        <fullName evidence="2">Uncharacterized protein LOC106511928</fullName>
    </submittedName>
</protein>
<keyword evidence="1" id="KW-1185">Reference proteome</keyword>
<dbReference type="GeneID" id="106511928"/>
<dbReference type="Proteomes" id="UP000192220">
    <property type="component" value="Unplaced"/>
</dbReference>
<feature type="non-terminal residue" evidence="2">
    <location>
        <position position="307"/>
    </location>
</feature>
<dbReference type="AlphaFoldDB" id="A0A2I4AKQ7"/>
<evidence type="ECO:0000313" key="2">
    <source>
        <dbReference type="RefSeq" id="XP_013856100.1"/>
    </source>
</evidence>
<gene>
    <name evidence="2" type="primary">LOC106511928</name>
</gene>
<proteinExistence type="predicted"/>
<dbReference type="RefSeq" id="XP_013856100.1">
    <property type="nucleotide sequence ID" value="XM_014000646.1"/>
</dbReference>
<dbReference type="STRING" id="52670.A0A2I4AKQ7"/>
<dbReference type="PANTHER" id="PTHR47642:SF5">
    <property type="entry name" value="ATP-DEPENDENT DNA HELICASE"/>
    <property type="match status" value="1"/>
</dbReference>
<dbReference type="OrthoDB" id="8440795at2759"/>
<evidence type="ECO:0000313" key="1">
    <source>
        <dbReference type="Proteomes" id="UP000192220"/>
    </source>
</evidence>
<accession>A0A2I4AKQ7</accession>
<dbReference type="PANTHER" id="PTHR47642">
    <property type="entry name" value="ATP-DEPENDENT DNA HELICASE"/>
    <property type="match status" value="1"/>
</dbReference>
<dbReference type="InParanoid" id="A0A2I4AKQ7"/>
<reference evidence="2" key="1">
    <citation type="submission" date="2025-08" db="UniProtKB">
        <authorList>
            <consortium name="RefSeq"/>
        </authorList>
    </citation>
    <scope>IDENTIFICATION</scope>
</reference>
<organism evidence="1 2">
    <name type="scientific">Austrofundulus limnaeus</name>
    <name type="common">Annual killifish</name>
    <dbReference type="NCBI Taxonomy" id="52670"/>
    <lineage>
        <taxon>Eukaryota</taxon>
        <taxon>Metazoa</taxon>
        <taxon>Chordata</taxon>
        <taxon>Craniata</taxon>
        <taxon>Vertebrata</taxon>
        <taxon>Euteleostomi</taxon>
        <taxon>Actinopterygii</taxon>
        <taxon>Neopterygii</taxon>
        <taxon>Teleostei</taxon>
        <taxon>Neoteleostei</taxon>
        <taxon>Acanthomorphata</taxon>
        <taxon>Ovalentaria</taxon>
        <taxon>Atherinomorphae</taxon>
        <taxon>Cyprinodontiformes</taxon>
        <taxon>Rivulidae</taxon>
        <taxon>Austrofundulus</taxon>
    </lineage>
</organism>
<name>A0A2I4AKQ7_AUSLI</name>
<dbReference type="InterPro" id="IPR051055">
    <property type="entry name" value="PIF1_helicase"/>
</dbReference>
<dbReference type="KEGG" id="alim:106511928"/>